<accession>A0A9W9QVL4</accession>
<organism evidence="2 3">
    <name type="scientific">Penicillium brevicompactum</name>
    <dbReference type="NCBI Taxonomy" id="5074"/>
    <lineage>
        <taxon>Eukaryota</taxon>
        <taxon>Fungi</taxon>
        <taxon>Dikarya</taxon>
        <taxon>Ascomycota</taxon>
        <taxon>Pezizomycotina</taxon>
        <taxon>Eurotiomycetes</taxon>
        <taxon>Eurotiomycetidae</taxon>
        <taxon>Eurotiales</taxon>
        <taxon>Aspergillaceae</taxon>
        <taxon>Penicillium</taxon>
    </lineage>
</organism>
<protein>
    <submittedName>
        <fullName evidence="2">Uncharacterized protein</fullName>
    </submittedName>
</protein>
<keyword evidence="3" id="KW-1185">Reference proteome</keyword>
<evidence type="ECO:0000313" key="2">
    <source>
        <dbReference type="EMBL" id="KAJ5346500.1"/>
    </source>
</evidence>
<feature type="region of interest" description="Disordered" evidence="1">
    <location>
        <begin position="23"/>
        <end position="66"/>
    </location>
</feature>
<evidence type="ECO:0000313" key="3">
    <source>
        <dbReference type="Proteomes" id="UP001148299"/>
    </source>
</evidence>
<feature type="region of interest" description="Disordered" evidence="1">
    <location>
        <begin position="159"/>
        <end position="240"/>
    </location>
</feature>
<dbReference type="Proteomes" id="UP001148299">
    <property type="component" value="Unassembled WGS sequence"/>
</dbReference>
<dbReference type="EMBL" id="JAPZBR010000007">
    <property type="protein sequence ID" value="KAJ5346500.1"/>
    <property type="molecule type" value="Genomic_DNA"/>
</dbReference>
<sequence length="433" mass="46911">MEDDFEIGGESRSFVSPVALRRERQRHIDSSGLQTSSTQDDPELGIEMYRMSDPPVSPTSTTLPGPRLPAATENLVRSALESSSTLSLVSHEHGPPLVPMPKASGVNSQTVPAQTHIHALPNDVPEISSEIDGISETSAECLFAFPGIYQETLAQWSKEGKVSQSGDHDMPSNQEFEDHSRIEQTNNTIRPSPPGLLTTPQSSTLAQEGAQLLRGDTSSDPEIPDGPPEEGSPSSERSTTYEPILGAAPMTGDFLPLLSPQNHSHIAGYGTFPFVPPASLPHDLGPQGNVLGVRCSGCENPLFTPANSTSPDWTSTEITSRMSISSNPWSNQWSPINSNLYSTSPTADQNEFFLVDGKTNSHHPDRGDQPVETTHRIGKDDNMNSAVLAQNQDVISAPRNPVGRDLHGQIDFEDEFTDDEFYPGGCTLPTRYF</sequence>
<reference evidence="2" key="2">
    <citation type="journal article" date="2023" name="IMA Fungus">
        <title>Comparative genomic study of the Penicillium genus elucidates a diverse pangenome and 15 lateral gene transfer events.</title>
        <authorList>
            <person name="Petersen C."/>
            <person name="Sorensen T."/>
            <person name="Nielsen M.R."/>
            <person name="Sondergaard T.E."/>
            <person name="Sorensen J.L."/>
            <person name="Fitzpatrick D.A."/>
            <person name="Frisvad J.C."/>
            <person name="Nielsen K.L."/>
        </authorList>
    </citation>
    <scope>NUCLEOTIDE SEQUENCE</scope>
    <source>
        <strain evidence="2">IBT 35675</strain>
    </source>
</reference>
<gene>
    <name evidence="2" type="ORF">N7541_008982</name>
</gene>
<evidence type="ECO:0000256" key="1">
    <source>
        <dbReference type="SAM" id="MobiDB-lite"/>
    </source>
</evidence>
<dbReference type="AlphaFoldDB" id="A0A9W9QVL4"/>
<feature type="compositionally biased region" description="Basic and acidic residues" evidence="1">
    <location>
        <begin position="159"/>
        <end position="182"/>
    </location>
</feature>
<comment type="caution">
    <text evidence="2">The sequence shown here is derived from an EMBL/GenBank/DDBJ whole genome shotgun (WGS) entry which is preliminary data.</text>
</comment>
<reference evidence="2" key="1">
    <citation type="submission" date="2022-12" db="EMBL/GenBank/DDBJ databases">
        <authorList>
            <person name="Petersen C."/>
        </authorList>
    </citation>
    <scope>NUCLEOTIDE SEQUENCE</scope>
    <source>
        <strain evidence="2">IBT 35675</strain>
    </source>
</reference>
<name>A0A9W9QVL4_PENBR</name>
<proteinExistence type="predicted"/>